<sequence length="103" mass="11502">MTFLQTTVSDRKLVRVQEKGQVTLPVEVRQKLGLKKGDLVAVIETEEGVLISPQEIVATKALDRIGEVLKEKGISLEELIESGREERVSIIEKQYGIRSDKGK</sequence>
<protein>
    <submittedName>
        <fullName evidence="3">SpoVT/AbrB domain protein</fullName>
    </submittedName>
</protein>
<dbReference type="SMART" id="SM00966">
    <property type="entry name" value="SpoVT_AbrB"/>
    <property type="match status" value="1"/>
</dbReference>
<evidence type="ECO:0000259" key="2">
    <source>
        <dbReference type="PROSITE" id="PS51740"/>
    </source>
</evidence>
<evidence type="ECO:0000313" key="4">
    <source>
        <dbReference type="Proteomes" id="UP000034086"/>
    </source>
</evidence>
<gene>
    <name evidence="3" type="ORF">UX03_C0014G0006</name>
</gene>
<dbReference type="SUPFAM" id="SSF89447">
    <property type="entry name" value="AbrB/MazE/MraZ-like"/>
    <property type="match status" value="1"/>
</dbReference>
<dbReference type="EMBL" id="LCKQ01000014">
    <property type="protein sequence ID" value="KKU03627.1"/>
    <property type="molecule type" value="Genomic_DNA"/>
</dbReference>
<dbReference type="Pfam" id="PF04014">
    <property type="entry name" value="MazE_antitoxin"/>
    <property type="match status" value="1"/>
</dbReference>
<keyword evidence="1" id="KW-0238">DNA-binding</keyword>
<accession>A0A0G1M6B4</accession>
<dbReference type="Gene3D" id="2.10.260.10">
    <property type="match status" value="1"/>
</dbReference>
<feature type="domain" description="SpoVT-AbrB" evidence="2">
    <location>
        <begin position="11"/>
        <end position="56"/>
    </location>
</feature>
<reference evidence="3 4" key="1">
    <citation type="journal article" date="2015" name="Nature">
        <title>rRNA introns, odd ribosomes, and small enigmatic genomes across a large radiation of phyla.</title>
        <authorList>
            <person name="Brown C.T."/>
            <person name="Hug L.A."/>
            <person name="Thomas B.C."/>
            <person name="Sharon I."/>
            <person name="Castelle C.J."/>
            <person name="Singh A."/>
            <person name="Wilkins M.J."/>
            <person name="Williams K.H."/>
            <person name="Banfield J.F."/>
        </authorList>
    </citation>
    <scope>NUCLEOTIDE SEQUENCE [LARGE SCALE GENOMIC DNA]</scope>
</reference>
<dbReference type="NCBIfam" id="TIGR01439">
    <property type="entry name" value="lp_hng_hel_AbrB"/>
    <property type="match status" value="1"/>
</dbReference>
<evidence type="ECO:0000313" key="3">
    <source>
        <dbReference type="EMBL" id="KKU03627.1"/>
    </source>
</evidence>
<dbReference type="InterPro" id="IPR037914">
    <property type="entry name" value="SpoVT-AbrB_sf"/>
</dbReference>
<dbReference type="InterPro" id="IPR007159">
    <property type="entry name" value="SpoVT-AbrB_dom"/>
</dbReference>
<dbReference type="PROSITE" id="PS51740">
    <property type="entry name" value="SPOVT_ABRB"/>
    <property type="match status" value="1"/>
</dbReference>
<dbReference type="AlphaFoldDB" id="A0A0G1M6B4"/>
<dbReference type="Proteomes" id="UP000034086">
    <property type="component" value="Unassembled WGS sequence"/>
</dbReference>
<name>A0A0G1M6B4_9BACT</name>
<comment type="caution">
    <text evidence="3">The sequence shown here is derived from an EMBL/GenBank/DDBJ whole genome shotgun (WGS) entry which is preliminary data.</text>
</comment>
<organism evidence="3 4">
    <name type="scientific">Candidatus Woesebacteria bacterium GW2011_GWE1_45_18</name>
    <dbReference type="NCBI Taxonomy" id="1618598"/>
    <lineage>
        <taxon>Bacteria</taxon>
        <taxon>Candidatus Woeseibacteriota</taxon>
    </lineage>
</organism>
<evidence type="ECO:0000256" key="1">
    <source>
        <dbReference type="PROSITE-ProRule" id="PRU01076"/>
    </source>
</evidence>
<proteinExistence type="predicted"/>
<dbReference type="GO" id="GO:0003677">
    <property type="term" value="F:DNA binding"/>
    <property type="evidence" value="ECO:0007669"/>
    <property type="project" value="UniProtKB-UniRule"/>
</dbReference>